<comment type="similarity">
    <text evidence="3 7">Belongs to the PP2C family.</text>
</comment>
<dbReference type="PANTHER" id="PTHR12320">
    <property type="entry name" value="PROTEIN PHOSPHATASE 2C"/>
    <property type="match status" value="1"/>
</dbReference>
<evidence type="ECO:0000256" key="7">
    <source>
        <dbReference type="RuleBase" id="RU366020"/>
    </source>
</evidence>
<dbReference type="InterPro" id="IPR001932">
    <property type="entry name" value="PPM-type_phosphatase-like_dom"/>
</dbReference>
<dbReference type="PANTHER" id="PTHR12320:SF1">
    <property type="entry name" value="PROTEIN PHOSPHATASE PTC7 HOMOLOG"/>
    <property type="match status" value="1"/>
</dbReference>
<keyword evidence="4 7" id="KW-0460">Magnesium</keyword>
<evidence type="ECO:0000256" key="3">
    <source>
        <dbReference type="ARBA" id="ARBA00006702"/>
    </source>
</evidence>
<accession>A0A5N5SUE5</accession>
<evidence type="ECO:0000256" key="5">
    <source>
        <dbReference type="ARBA" id="ARBA00022912"/>
    </source>
</evidence>
<keyword evidence="7" id="KW-0378">Hydrolase</keyword>
<dbReference type="GO" id="GO:0004722">
    <property type="term" value="F:protein serine/threonine phosphatase activity"/>
    <property type="evidence" value="ECO:0007669"/>
    <property type="project" value="UniProtKB-EC"/>
</dbReference>
<dbReference type="Pfam" id="PF07228">
    <property type="entry name" value="SpoIIE"/>
    <property type="match status" value="1"/>
</dbReference>
<keyword evidence="10" id="KW-1185">Reference proteome</keyword>
<proteinExistence type="inferred from homology"/>
<protein>
    <recommendedName>
        <fullName evidence="7">Protein phosphatase</fullName>
        <ecNumber evidence="7">3.1.3.16</ecNumber>
    </recommendedName>
</protein>
<dbReference type="GO" id="GO:0046872">
    <property type="term" value="F:metal ion binding"/>
    <property type="evidence" value="ECO:0007669"/>
    <property type="project" value="UniProtKB-UniRule"/>
</dbReference>
<evidence type="ECO:0000256" key="2">
    <source>
        <dbReference type="ARBA" id="ARBA00001946"/>
    </source>
</evidence>
<organism evidence="9 10">
    <name type="scientific">Armadillidium nasatum</name>
    <dbReference type="NCBI Taxonomy" id="96803"/>
    <lineage>
        <taxon>Eukaryota</taxon>
        <taxon>Metazoa</taxon>
        <taxon>Ecdysozoa</taxon>
        <taxon>Arthropoda</taxon>
        <taxon>Crustacea</taxon>
        <taxon>Multicrustacea</taxon>
        <taxon>Malacostraca</taxon>
        <taxon>Eumalacostraca</taxon>
        <taxon>Peracarida</taxon>
        <taxon>Isopoda</taxon>
        <taxon>Oniscidea</taxon>
        <taxon>Crinocheta</taxon>
        <taxon>Armadillidiidae</taxon>
        <taxon>Armadillidium</taxon>
    </lineage>
</organism>
<dbReference type="EC" id="3.1.3.16" evidence="7"/>
<dbReference type="Gene3D" id="3.60.40.10">
    <property type="entry name" value="PPM-type phosphatase domain"/>
    <property type="match status" value="1"/>
</dbReference>
<reference evidence="9 10" key="1">
    <citation type="journal article" date="2019" name="PLoS Biol.">
        <title>Sex chromosomes control vertical transmission of feminizing Wolbachia symbionts in an isopod.</title>
        <authorList>
            <person name="Becking T."/>
            <person name="Chebbi M.A."/>
            <person name="Giraud I."/>
            <person name="Moumen B."/>
            <person name="Laverre T."/>
            <person name="Caubet Y."/>
            <person name="Peccoud J."/>
            <person name="Gilbert C."/>
            <person name="Cordaux R."/>
        </authorList>
    </citation>
    <scope>NUCLEOTIDE SEQUENCE [LARGE SCALE GENOMIC DNA]</scope>
    <source>
        <strain evidence="9">ANa2</strain>
        <tissue evidence="9">Whole body excluding digestive tract and cuticle</tissue>
    </source>
</reference>
<dbReference type="AlphaFoldDB" id="A0A5N5SUE5"/>
<evidence type="ECO:0000313" key="9">
    <source>
        <dbReference type="EMBL" id="KAB7496290.1"/>
    </source>
</evidence>
<keyword evidence="6 7" id="KW-0464">Manganese</keyword>
<gene>
    <name evidence="9" type="primary">pptc7</name>
    <name evidence="9" type="ORF">Anas_05545</name>
</gene>
<dbReference type="InterPro" id="IPR039123">
    <property type="entry name" value="PPTC7"/>
</dbReference>
<evidence type="ECO:0000313" key="10">
    <source>
        <dbReference type="Proteomes" id="UP000326759"/>
    </source>
</evidence>
<evidence type="ECO:0000256" key="1">
    <source>
        <dbReference type="ARBA" id="ARBA00001936"/>
    </source>
</evidence>
<dbReference type="SUPFAM" id="SSF81606">
    <property type="entry name" value="PP2C-like"/>
    <property type="match status" value="1"/>
</dbReference>
<dbReference type="PROSITE" id="PS51746">
    <property type="entry name" value="PPM_2"/>
    <property type="match status" value="1"/>
</dbReference>
<evidence type="ECO:0000256" key="6">
    <source>
        <dbReference type="ARBA" id="ARBA00023211"/>
    </source>
</evidence>
<dbReference type="Proteomes" id="UP000326759">
    <property type="component" value="Unassembled WGS sequence"/>
</dbReference>
<dbReference type="OrthoDB" id="60843at2759"/>
<comment type="cofactor">
    <cofactor evidence="1 7">
        <name>Mn(2+)</name>
        <dbReference type="ChEBI" id="CHEBI:29035"/>
    </cofactor>
</comment>
<dbReference type="InterPro" id="IPR036457">
    <property type="entry name" value="PPM-type-like_dom_sf"/>
</dbReference>
<evidence type="ECO:0000259" key="8">
    <source>
        <dbReference type="PROSITE" id="PS51746"/>
    </source>
</evidence>
<name>A0A5N5SUE5_9CRUS</name>
<comment type="catalytic activity">
    <reaction evidence="7">
        <text>O-phospho-L-threonyl-[protein] + H2O = L-threonyl-[protein] + phosphate</text>
        <dbReference type="Rhea" id="RHEA:47004"/>
        <dbReference type="Rhea" id="RHEA-COMP:11060"/>
        <dbReference type="Rhea" id="RHEA-COMP:11605"/>
        <dbReference type="ChEBI" id="CHEBI:15377"/>
        <dbReference type="ChEBI" id="CHEBI:30013"/>
        <dbReference type="ChEBI" id="CHEBI:43474"/>
        <dbReference type="ChEBI" id="CHEBI:61977"/>
        <dbReference type="EC" id="3.1.3.16"/>
    </reaction>
</comment>
<keyword evidence="5 7" id="KW-0904">Protein phosphatase</keyword>
<sequence>MLACKRLVSAGAFSPSEPSAIIAAAYNELLENKNPILGSSTACVVVLQGSFGKLFSANIGDSGFLVIRNGSVVHRSHEQQHYFNTPFQLSLPPAGVSSQVLNDRPESASTQSFDIKVGDMVLLATDGVFDNLPDSLILGELVNVAGTTDSSLLQKAANAIAKKAQIMAFDEQYMSPFALSARKNGIDAVGKD</sequence>
<dbReference type="EMBL" id="SEYY01021542">
    <property type="protein sequence ID" value="KAB7496290.1"/>
    <property type="molecule type" value="Genomic_DNA"/>
</dbReference>
<comment type="cofactor">
    <cofactor evidence="2 7">
        <name>Mg(2+)</name>
        <dbReference type="ChEBI" id="CHEBI:18420"/>
    </cofactor>
</comment>
<comment type="catalytic activity">
    <reaction evidence="7">
        <text>O-phospho-L-seryl-[protein] + H2O = L-seryl-[protein] + phosphate</text>
        <dbReference type="Rhea" id="RHEA:20629"/>
        <dbReference type="Rhea" id="RHEA-COMP:9863"/>
        <dbReference type="Rhea" id="RHEA-COMP:11604"/>
        <dbReference type="ChEBI" id="CHEBI:15377"/>
        <dbReference type="ChEBI" id="CHEBI:29999"/>
        <dbReference type="ChEBI" id="CHEBI:43474"/>
        <dbReference type="ChEBI" id="CHEBI:83421"/>
        <dbReference type="EC" id="3.1.3.16"/>
    </reaction>
</comment>
<keyword evidence="7" id="KW-0479">Metal-binding</keyword>
<dbReference type="GO" id="GO:0005739">
    <property type="term" value="C:mitochondrion"/>
    <property type="evidence" value="ECO:0007669"/>
    <property type="project" value="TreeGrafter"/>
</dbReference>
<comment type="caution">
    <text evidence="9">The sequence shown here is derived from an EMBL/GenBank/DDBJ whole genome shotgun (WGS) entry which is preliminary data.</text>
</comment>
<feature type="domain" description="PPM-type phosphatase" evidence="8">
    <location>
        <begin position="1"/>
        <end position="192"/>
    </location>
</feature>
<evidence type="ECO:0000256" key="4">
    <source>
        <dbReference type="ARBA" id="ARBA00022842"/>
    </source>
</evidence>